<dbReference type="Proteomes" id="UP000030703">
    <property type="component" value="Unassembled WGS sequence"/>
</dbReference>
<protein>
    <submittedName>
        <fullName evidence="2">Uncharacterized protein</fullName>
    </submittedName>
</protein>
<sequence length="191" mass="20544">MTSLIIHSEQRKLLQGFTPPASQPDMASLHDKDEHSVLRKSRDTAICVPSDVEYDTEGEDDASQELDGLQSYATHTSTPDYLDLTATEYGAIESDATIGAKTASAVSPTQADAVPAWPNEPNESHLADAGLSQQSYGMNHLLVGNMSTKCQDIHFATPPTSPESQLYPVAADGKQLRPEPASQQSNMMVDA</sequence>
<feature type="compositionally biased region" description="Polar residues" evidence="1">
    <location>
        <begin position="181"/>
        <end position="191"/>
    </location>
</feature>
<dbReference type="AlphaFoldDB" id="W9ZGN2"/>
<dbReference type="EMBL" id="JH659349">
    <property type="protein sequence ID" value="EXK27448.1"/>
    <property type="molecule type" value="Genomic_DNA"/>
</dbReference>
<reference evidence="2" key="2">
    <citation type="submission" date="2012-05" db="EMBL/GenBank/DDBJ databases">
        <title>Annotation of the Genome Sequence of Fusarium oxysporum f. sp. melonis 26406.</title>
        <authorList>
            <consortium name="The Broad Institute Genomics Platform"/>
            <person name="Ma L.-J."/>
            <person name="Corby-Kistler H."/>
            <person name="Broz K."/>
            <person name="Gale L.R."/>
            <person name="Jonkers W."/>
            <person name="O'Donnell K."/>
            <person name="Ploetz R."/>
            <person name="Steinberg C."/>
            <person name="Schwartz D.C."/>
            <person name="VanEtten H."/>
            <person name="Zhou S."/>
            <person name="Young S.K."/>
            <person name="Zeng Q."/>
            <person name="Gargeya S."/>
            <person name="Fitzgerald M."/>
            <person name="Abouelleil A."/>
            <person name="Alvarado L."/>
            <person name="Chapman S.B."/>
            <person name="Gainer-Dewar J."/>
            <person name="Goldberg J."/>
            <person name="Griggs A."/>
            <person name="Gujja S."/>
            <person name="Hansen M."/>
            <person name="Howarth C."/>
            <person name="Imamovic A."/>
            <person name="Ireland A."/>
            <person name="Larimer J."/>
            <person name="McCowan C."/>
            <person name="Murphy C."/>
            <person name="Pearson M."/>
            <person name="Poon T.W."/>
            <person name="Priest M."/>
            <person name="Roberts A."/>
            <person name="Saif S."/>
            <person name="Shea T."/>
            <person name="Sykes S."/>
            <person name="Wortman J."/>
            <person name="Nusbaum C."/>
            <person name="Birren B."/>
        </authorList>
    </citation>
    <scope>NUCLEOTIDE SEQUENCE</scope>
    <source>
        <strain evidence="2">26406</strain>
    </source>
</reference>
<dbReference type="OrthoDB" id="5153959at2759"/>
<accession>W9ZGN2</accession>
<dbReference type="HOGENOM" id="CLU_1602803_0_0_1"/>
<organism evidence="2">
    <name type="scientific">Fusarium oxysporum f. sp. melonis 26406</name>
    <dbReference type="NCBI Taxonomy" id="1089452"/>
    <lineage>
        <taxon>Eukaryota</taxon>
        <taxon>Fungi</taxon>
        <taxon>Dikarya</taxon>
        <taxon>Ascomycota</taxon>
        <taxon>Pezizomycotina</taxon>
        <taxon>Sordariomycetes</taxon>
        <taxon>Hypocreomycetidae</taxon>
        <taxon>Hypocreales</taxon>
        <taxon>Nectriaceae</taxon>
        <taxon>Fusarium</taxon>
        <taxon>Fusarium oxysporum species complex</taxon>
    </lineage>
</organism>
<dbReference type="VEuPathDB" id="FungiDB:FOMG_15999"/>
<feature type="region of interest" description="Disordered" evidence="1">
    <location>
        <begin position="16"/>
        <end position="42"/>
    </location>
</feature>
<gene>
    <name evidence="2" type="ORF">FOMG_15999</name>
</gene>
<evidence type="ECO:0000256" key="1">
    <source>
        <dbReference type="SAM" id="MobiDB-lite"/>
    </source>
</evidence>
<evidence type="ECO:0000313" key="2">
    <source>
        <dbReference type="EMBL" id="EXK27448.1"/>
    </source>
</evidence>
<feature type="compositionally biased region" description="Basic and acidic residues" evidence="1">
    <location>
        <begin position="28"/>
        <end position="42"/>
    </location>
</feature>
<name>W9ZGN2_FUSOX</name>
<reference evidence="2" key="1">
    <citation type="submission" date="2012-04" db="EMBL/GenBank/DDBJ databases">
        <title>The Genome Sequence of Fusarium oxysporum melonis.</title>
        <authorList>
            <consortium name="The Broad Institute Genome Sequencing Platform"/>
            <person name="Ma L.-J."/>
            <person name="Gale L.R."/>
            <person name="Schwartz D.C."/>
            <person name="Zhou S."/>
            <person name="Corby-Kistler H."/>
            <person name="Young S.K."/>
            <person name="Zeng Q."/>
            <person name="Gargeya S."/>
            <person name="Fitzgerald M."/>
            <person name="Haas B."/>
            <person name="Abouelleil A."/>
            <person name="Alvarado L."/>
            <person name="Arachchi H.M."/>
            <person name="Berlin A."/>
            <person name="Brown A."/>
            <person name="Chapman S.B."/>
            <person name="Chen Z."/>
            <person name="Dunbar C."/>
            <person name="Freedman E."/>
            <person name="Gearin G."/>
            <person name="Goldberg J."/>
            <person name="Griggs A."/>
            <person name="Gujja S."/>
            <person name="Heiman D."/>
            <person name="Howarth C."/>
            <person name="Larson L."/>
            <person name="Lui A."/>
            <person name="MacDonald P.J.P."/>
            <person name="Montmayeur A."/>
            <person name="Murphy C."/>
            <person name="Neiman D."/>
            <person name="Pearson M."/>
            <person name="Priest M."/>
            <person name="Roberts A."/>
            <person name="Saif S."/>
            <person name="Shea T."/>
            <person name="Shenoy N."/>
            <person name="Sisk P."/>
            <person name="Stolte C."/>
            <person name="Sykes S."/>
            <person name="Wortman J."/>
            <person name="Nusbaum C."/>
            <person name="Birren B."/>
        </authorList>
    </citation>
    <scope>NUCLEOTIDE SEQUENCE</scope>
    <source>
        <strain evidence="2">26406</strain>
    </source>
</reference>
<feature type="region of interest" description="Disordered" evidence="1">
    <location>
        <begin position="171"/>
        <end position="191"/>
    </location>
</feature>
<proteinExistence type="predicted"/>